<gene>
    <name evidence="3" type="ORF">FNL38_10622</name>
</gene>
<dbReference type="InterPro" id="IPR002575">
    <property type="entry name" value="Aminoglycoside_PTrfase"/>
</dbReference>
<reference evidence="3" key="1">
    <citation type="submission" date="2019-07" db="EMBL/GenBank/DDBJ databases">
        <title>Genomic Encyclopedia of Type Strains, Phase IV (KMG-IV): sequencing the most valuable type-strain genomes for metagenomic binning, comparative biology and taxonomic classification.</title>
        <authorList>
            <person name="Goeker M."/>
        </authorList>
    </citation>
    <scope>NUCLEOTIDE SEQUENCE</scope>
    <source>
        <strain evidence="3">DSM 44596</strain>
    </source>
</reference>
<evidence type="ECO:0000313" key="3">
    <source>
        <dbReference type="EMBL" id="TYQ02204.1"/>
    </source>
</evidence>
<dbReference type="GO" id="GO:0016301">
    <property type="term" value="F:kinase activity"/>
    <property type="evidence" value="ECO:0007669"/>
    <property type="project" value="UniProtKB-KW"/>
</dbReference>
<organism evidence="3">
    <name type="scientific">Nocardia globerula</name>
    <dbReference type="NCBI Taxonomy" id="1818"/>
    <lineage>
        <taxon>Bacteria</taxon>
        <taxon>Bacillati</taxon>
        <taxon>Actinomycetota</taxon>
        <taxon>Actinomycetes</taxon>
        <taxon>Mycobacteriales</taxon>
        <taxon>Nocardiaceae</taxon>
        <taxon>Nocardia</taxon>
    </lineage>
</organism>
<dbReference type="AlphaFoldDB" id="A0A652YKP7"/>
<dbReference type="EMBL" id="VNIQ01000006">
    <property type="protein sequence ID" value="TYQ02204.1"/>
    <property type="molecule type" value="Genomic_DNA"/>
</dbReference>
<feature type="domain" description="Aminoglycoside phosphotransferase" evidence="2">
    <location>
        <begin position="108"/>
        <end position="299"/>
    </location>
</feature>
<keyword evidence="3" id="KW-0808">Transferase</keyword>
<proteinExistence type="predicted"/>
<protein>
    <submittedName>
        <fullName evidence="3">Aminoglycoside phosphotransferase (APT) family kinase protein</fullName>
    </submittedName>
</protein>
<dbReference type="InterPro" id="IPR051678">
    <property type="entry name" value="AGP_Transferase"/>
</dbReference>
<sequence>MRRERESSGGRLPEVTTSMPDDVEASITTTETDLEVVSAQLEKWLVGTLGAATDVRVYNVSRPAHSGMSSVSVLFDLDWTEDGTSQTAQLVARLAPEVSAFPVFPTYDLQYQFDVLTAVRERSDVPVPHVRWVETSPEALGTPFLVMDRVTGAVPVDNPPYVFGGWLLESSSEDQARVQSSSIDILARIHGIDAELPFLSGMSGLRRHFEGERAYYDWTRRDDGLRIPLLEAAFEWLEAHWPKEPSADVLCWGDSRVGNIMFQGTTPVAVLDWESAAGAPREVDLGWFIFFHRQFQDLAEQFSRPGLPKMFRREDVVAQYEQATGVTVRDLDFYLVYAALRHGIVMSQIARRRIHFGEIEAPENPDEYVLHHRMLADLIDGTYEWDKK</sequence>
<dbReference type="InterPro" id="IPR011009">
    <property type="entry name" value="Kinase-like_dom_sf"/>
</dbReference>
<dbReference type="InterPro" id="IPR041726">
    <property type="entry name" value="ACAD10_11_N"/>
</dbReference>
<evidence type="ECO:0000259" key="2">
    <source>
        <dbReference type="Pfam" id="PF01636"/>
    </source>
</evidence>
<dbReference type="Pfam" id="PF01636">
    <property type="entry name" value="APH"/>
    <property type="match status" value="1"/>
</dbReference>
<accession>A0A652YKP7</accession>
<dbReference type="CDD" id="cd05154">
    <property type="entry name" value="ACAD10_11_N-like"/>
    <property type="match status" value="1"/>
</dbReference>
<dbReference type="PANTHER" id="PTHR21310">
    <property type="entry name" value="AMINOGLYCOSIDE PHOSPHOTRANSFERASE-RELATED-RELATED"/>
    <property type="match status" value="1"/>
</dbReference>
<name>A0A652YKP7_NOCGL</name>
<feature type="region of interest" description="Disordered" evidence="1">
    <location>
        <begin position="1"/>
        <end position="21"/>
    </location>
</feature>
<keyword evidence="3" id="KW-0418">Kinase</keyword>
<comment type="caution">
    <text evidence="3">The sequence shown here is derived from an EMBL/GenBank/DDBJ whole genome shotgun (WGS) entry which is preliminary data.</text>
</comment>
<dbReference type="Gene3D" id="3.30.200.20">
    <property type="entry name" value="Phosphorylase Kinase, domain 1"/>
    <property type="match status" value="1"/>
</dbReference>
<dbReference type="Gene3D" id="3.90.1200.10">
    <property type="match status" value="1"/>
</dbReference>
<evidence type="ECO:0000256" key="1">
    <source>
        <dbReference type="SAM" id="MobiDB-lite"/>
    </source>
</evidence>
<dbReference type="PANTHER" id="PTHR21310:SF40">
    <property type="entry name" value="AMINOGLYCOSIDE PHOSPHOTRANSFERASE DOMAIN-CONTAINING PROTEIN-RELATED"/>
    <property type="match status" value="1"/>
</dbReference>
<dbReference type="SUPFAM" id="SSF56112">
    <property type="entry name" value="Protein kinase-like (PK-like)"/>
    <property type="match status" value="1"/>
</dbReference>